<dbReference type="Proteomes" id="UP000185674">
    <property type="component" value="Chromosome"/>
</dbReference>
<keyword evidence="1" id="KW-0812">Transmembrane</keyword>
<sequence length="107" mass="12966">MLRKNRIKIRISRRQRTYSEVRINEELTAAKPCSFGRDYKAFLCPAFQKKQVTYLYLEKLLCFLIYTDLYVFAYILIRKSLLLFIIKCGRIELVRKFVHVRDNDHNQ</sequence>
<accession>A0A1P8EM16</accession>
<evidence type="ECO:0000313" key="3">
    <source>
        <dbReference type="Proteomes" id="UP000185674"/>
    </source>
</evidence>
<protein>
    <submittedName>
        <fullName evidence="2">Uncharacterized protein</fullName>
    </submittedName>
</protein>
<proteinExistence type="predicted"/>
<reference evidence="2 3" key="1">
    <citation type="submission" date="2016-08" db="EMBL/GenBank/DDBJ databases">
        <title>Complete genome sequence of Acinetobacter baylyi strain GFJ2.</title>
        <authorList>
            <person name="Tabata M."/>
            <person name="Kuboki S."/>
            <person name="Gibu N."/>
            <person name="Kinouchi Y."/>
            <person name="Vangnai A."/>
            <person name="Kasai D."/>
            <person name="Fukuda M."/>
        </authorList>
    </citation>
    <scope>NUCLEOTIDE SEQUENCE [LARGE SCALE GENOMIC DNA]</scope>
    <source>
        <strain evidence="2 3">GFJ2</strain>
    </source>
</reference>
<gene>
    <name evidence="2" type="ORF">BEN76_15055</name>
</gene>
<evidence type="ECO:0000256" key="1">
    <source>
        <dbReference type="SAM" id="Phobius"/>
    </source>
</evidence>
<dbReference type="AlphaFoldDB" id="A0A1P8EM16"/>
<name>A0A1P8EM16_9GAMM</name>
<organism evidence="2 3">
    <name type="scientific">Acinetobacter soli</name>
    <dbReference type="NCBI Taxonomy" id="487316"/>
    <lineage>
        <taxon>Bacteria</taxon>
        <taxon>Pseudomonadati</taxon>
        <taxon>Pseudomonadota</taxon>
        <taxon>Gammaproteobacteria</taxon>
        <taxon>Moraxellales</taxon>
        <taxon>Moraxellaceae</taxon>
        <taxon>Acinetobacter</taxon>
    </lineage>
</organism>
<dbReference type="EMBL" id="CP016896">
    <property type="protein sequence ID" value="APV37245.1"/>
    <property type="molecule type" value="Genomic_DNA"/>
</dbReference>
<dbReference type="STRING" id="487316.BEN76_15055"/>
<evidence type="ECO:0000313" key="2">
    <source>
        <dbReference type="EMBL" id="APV37245.1"/>
    </source>
</evidence>
<keyword evidence="1" id="KW-1133">Transmembrane helix</keyword>
<feature type="transmembrane region" description="Helical" evidence="1">
    <location>
        <begin position="60"/>
        <end position="77"/>
    </location>
</feature>
<keyword evidence="1" id="KW-0472">Membrane</keyword>
<dbReference type="KEGG" id="asol:BEN76_15055"/>